<dbReference type="CDD" id="cd07483">
    <property type="entry name" value="Peptidases_S8_Subtilisin_Novo-like"/>
    <property type="match status" value="1"/>
</dbReference>
<dbReference type="InterPro" id="IPR036852">
    <property type="entry name" value="Peptidase_S8/S53_dom_sf"/>
</dbReference>
<name>A0ABZ0W7F9_9BACT</name>
<proteinExistence type="inferred from homology"/>
<evidence type="ECO:0000313" key="10">
    <source>
        <dbReference type="EMBL" id="WQD39126.1"/>
    </source>
</evidence>
<dbReference type="PROSITE" id="PS00137">
    <property type="entry name" value="SUBTILASE_HIS"/>
    <property type="match status" value="1"/>
</dbReference>
<evidence type="ECO:0000313" key="11">
    <source>
        <dbReference type="Proteomes" id="UP001325680"/>
    </source>
</evidence>
<dbReference type="PANTHER" id="PTHR43399">
    <property type="entry name" value="SUBTILISIN-RELATED"/>
    <property type="match status" value="1"/>
</dbReference>
<feature type="chain" id="PRO_5045702436" evidence="8">
    <location>
        <begin position="23"/>
        <end position="561"/>
    </location>
</feature>
<keyword evidence="8" id="KW-0732">Signal</keyword>
<dbReference type="InterPro" id="IPR034080">
    <property type="entry name" value="Protease_P7-like_dom"/>
</dbReference>
<feature type="active site" description="Charge relay system" evidence="5">
    <location>
        <position position="469"/>
    </location>
</feature>
<evidence type="ECO:0000256" key="5">
    <source>
        <dbReference type="PROSITE-ProRule" id="PRU01240"/>
    </source>
</evidence>
<evidence type="ECO:0000256" key="4">
    <source>
        <dbReference type="ARBA" id="ARBA00022825"/>
    </source>
</evidence>
<evidence type="ECO:0000256" key="3">
    <source>
        <dbReference type="ARBA" id="ARBA00022801"/>
    </source>
</evidence>
<sequence length="561" mass="60906">MKRVFSALGVVLIAGSFTVNVAAQDSAPDKNEGVPKGWHLKDLKKDGYYGISLDQAYDFLKSKGLKSTPVIVGIVDSGIDTTHEDLKPVLWVNTKEIPGNGIDDDKNGYIDDIHGWNFLGSKDGKQNVTKDSYEGTRVYWKYKKQFEGKSEKEIPAADKESYKLWLRSKQEIDKNLMEPKEFEYMTLLVEVLKEGDSIIKKDLKKDIYTCNDLANYTPLNAAAHQLKQVMMGTCKLNNTQEITNNELIELSSRDLVKAAAGQTPPANYRGDIVQDNYADINDKFYGNGNVYVDNESAKHGTHVAGIVGAARNNGLGMDGVADNVKLMSIRAVPDGDEHDKDIALGIRYAVDNGARVINMSFGKGFSPEKKWVDDAVRYAESKNVLLVHAAGNDAANVDTAYNFPSAKFADGKRPQTWITIGASGDKNSGGLTASFSNYGKKEVDIFSPGVKIYSTVPGGNTYADLQGTSMAAPVVSGVAALIMSYYPNLSAVQVKNILEKSVSKPAGNVKNPGGGPDVNMSELAVYGGIVNAYKAVQLADQESRLSKTTPAKKATPAKKKK</sequence>
<dbReference type="InterPro" id="IPR023828">
    <property type="entry name" value="Peptidase_S8_Ser-AS"/>
</dbReference>
<evidence type="ECO:0000259" key="9">
    <source>
        <dbReference type="Pfam" id="PF00082"/>
    </source>
</evidence>
<evidence type="ECO:0000256" key="6">
    <source>
        <dbReference type="RuleBase" id="RU003355"/>
    </source>
</evidence>
<dbReference type="InterPro" id="IPR022398">
    <property type="entry name" value="Peptidase_S8_His-AS"/>
</dbReference>
<dbReference type="InterPro" id="IPR015500">
    <property type="entry name" value="Peptidase_S8_subtilisin-rel"/>
</dbReference>
<dbReference type="GO" id="GO:0016787">
    <property type="term" value="F:hydrolase activity"/>
    <property type="evidence" value="ECO:0007669"/>
    <property type="project" value="UniProtKB-KW"/>
</dbReference>
<dbReference type="PROSITE" id="PS00138">
    <property type="entry name" value="SUBTILASE_SER"/>
    <property type="match status" value="1"/>
</dbReference>
<dbReference type="PROSITE" id="PS00136">
    <property type="entry name" value="SUBTILASE_ASP"/>
    <property type="match status" value="1"/>
</dbReference>
<keyword evidence="2 5" id="KW-0645">Protease</keyword>
<comment type="similarity">
    <text evidence="1 5 6">Belongs to the peptidase S8 family.</text>
</comment>
<organism evidence="10 11">
    <name type="scientific">Niabella yanshanensis</name>
    <dbReference type="NCBI Taxonomy" id="577386"/>
    <lineage>
        <taxon>Bacteria</taxon>
        <taxon>Pseudomonadati</taxon>
        <taxon>Bacteroidota</taxon>
        <taxon>Chitinophagia</taxon>
        <taxon>Chitinophagales</taxon>
        <taxon>Chitinophagaceae</taxon>
        <taxon>Niabella</taxon>
    </lineage>
</organism>
<protein>
    <submittedName>
        <fullName evidence="10">S8 family peptidase</fullName>
        <ecNumber evidence="10">3.4.-.-</ecNumber>
    </submittedName>
</protein>
<evidence type="ECO:0000256" key="1">
    <source>
        <dbReference type="ARBA" id="ARBA00011073"/>
    </source>
</evidence>
<keyword evidence="4 5" id="KW-0720">Serine protease</keyword>
<feature type="signal peptide" evidence="8">
    <location>
        <begin position="1"/>
        <end position="22"/>
    </location>
</feature>
<dbReference type="InterPro" id="IPR000209">
    <property type="entry name" value="Peptidase_S8/S53_dom"/>
</dbReference>
<dbReference type="PRINTS" id="PR00723">
    <property type="entry name" value="SUBTILISIN"/>
</dbReference>
<dbReference type="EC" id="3.4.-.-" evidence="10"/>
<evidence type="ECO:0000256" key="7">
    <source>
        <dbReference type="SAM" id="MobiDB-lite"/>
    </source>
</evidence>
<dbReference type="InterPro" id="IPR051048">
    <property type="entry name" value="Peptidase_S8/S53_subtilisin"/>
</dbReference>
<feature type="active site" description="Charge relay system" evidence="5">
    <location>
        <position position="76"/>
    </location>
</feature>
<accession>A0ABZ0W7F9</accession>
<dbReference type="PANTHER" id="PTHR43399:SF4">
    <property type="entry name" value="CELL WALL-ASSOCIATED PROTEASE"/>
    <property type="match status" value="1"/>
</dbReference>
<feature type="region of interest" description="Disordered" evidence="7">
    <location>
        <begin position="541"/>
        <end position="561"/>
    </location>
</feature>
<dbReference type="Pfam" id="PF00082">
    <property type="entry name" value="Peptidase_S8"/>
    <property type="match status" value="1"/>
</dbReference>
<dbReference type="PROSITE" id="PS51892">
    <property type="entry name" value="SUBTILASE"/>
    <property type="match status" value="1"/>
</dbReference>
<feature type="active site" description="Charge relay system" evidence="5">
    <location>
        <position position="299"/>
    </location>
</feature>
<evidence type="ECO:0000256" key="8">
    <source>
        <dbReference type="SAM" id="SignalP"/>
    </source>
</evidence>
<dbReference type="Gene3D" id="3.40.50.200">
    <property type="entry name" value="Peptidase S8/S53 domain"/>
    <property type="match status" value="2"/>
</dbReference>
<reference evidence="10 11" key="1">
    <citation type="submission" date="2023-12" db="EMBL/GenBank/DDBJ databases">
        <title>Genome sequencing and assembly of bacterial species from a model synthetic community.</title>
        <authorList>
            <person name="Hogle S.L."/>
        </authorList>
    </citation>
    <scope>NUCLEOTIDE SEQUENCE [LARGE SCALE GENOMIC DNA]</scope>
    <source>
        <strain evidence="10 11">HAMBI_3031</strain>
    </source>
</reference>
<dbReference type="EMBL" id="CP139960">
    <property type="protein sequence ID" value="WQD39126.1"/>
    <property type="molecule type" value="Genomic_DNA"/>
</dbReference>
<dbReference type="SUPFAM" id="SSF52743">
    <property type="entry name" value="Subtilisin-like"/>
    <property type="match status" value="1"/>
</dbReference>
<dbReference type="Proteomes" id="UP001325680">
    <property type="component" value="Chromosome"/>
</dbReference>
<gene>
    <name evidence="10" type="ORF">U0035_03060</name>
</gene>
<feature type="domain" description="Peptidase S8/S53" evidence="9">
    <location>
        <begin position="70"/>
        <end position="502"/>
    </location>
</feature>
<evidence type="ECO:0000256" key="2">
    <source>
        <dbReference type="ARBA" id="ARBA00022670"/>
    </source>
</evidence>
<keyword evidence="3 5" id="KW-0378">Hydrolase</keyword>
<keyword evidence="11" id="KW-1185">Reference proteome</keyword>
<dbReference type="InterPro" id="IPR023827">
    <property type="entry name" value="Peptidase_S8_Asp-AS"/>
</dbReference>
<dbReference type="RefSeq" id="WP_114792873.1">
    <property type="nucleotide sequence ID" value="NZ_CP139960.1"/>
</dbReference>